<evidence type="ECO:0000313" key="3">
    <source>
        <dbReference type="Proteomes" id="UP001222325"/>
    </source>
</evidence>
<evidence type="ECO:0000313" key="2">
    <source>
        <dbReference type="EMBL" id="KAJ7088756.1"/>
    </source>
</evidence>
<proteinExistence type="predicted"/>
<protein>
    <submittedName>
        <fullName evidence="2">Uncharacterized protein</fullName>
    </submittedName>
</protein>
<gene>
    <name evidence="2" type="ORF">B0H15DRAFT_840670</name>
</gene>
<keyword evidence="3" id="KW-1185">Reference proteome</keyword>
<dbReference type="Proteomes" id="UP001222325">
    <property type="component" value="Unassembled WGS sequence"/>
</dbReference>
<dbReference type="EMBL" id="JARJCN010000025">
    <property type="protein sequence ID" value="KAJ7088756.1"/>
    <property type="molecule type" value="Genomic_DNA"/>
</dbReference>
<organism evidence="2 3">
    <name type="scientific">Mycena belliarum</name>
    <dbReference type="NCBI Taxonomy" id="1033014"/>
    <lineage>
        <taxon>Eukaryota</taxon>
        <taxon>Fungi</taxon>
        <taxon>Dikarya</taxon>
        <taxon>Basidiomycota</taxon>
        <taxon>Agaricomycotina</taxon>
        <taxon>Agaricomycetes</taxon>
        <taxon>Agaricomycetidae</taxon>
        <taxon>Agaricales</taxon>
        <taxon>Marasmiineae</taxon>
        <taxon>Mycenaceae</taxon>
        <taxon>Mycena</taxon>
    </lineage>
</organism>
<sequence length="176" mass="18667">MRSASPTRNWCALAHSWSRAGCADCMPLWRRGDASGPAPAPAPAHARGPQLHEGARGDGGGLRHGRGEQTTWRHTGATDENGHGHARIYDRRGVRATRGTACLWRCVAMLPPILAPAVTFPQFCQLNLANAVVPLLCSVDGSSNERLLPPSTSITKSLPHSLCTFPDGPPPASAEP</sequence>
<comment type="caution">
    <text evidence="2">The sequence shown here is derived from an EMBL/GenBank/DDBJ whole genome shotgun (WGS) entry which is preliminary data.</text>
</comment>
<name>A0AAD6XUL8_9AGAR</name>
<dbReference type="AlphaFoldDB" id="A0AAD6XUL8"/>
<feature type="region of interest" description="Disordered" evidence="1">
    <location>
        <begin position="33"/>
        <end position="84"/>
    </location>
</feature>
<reference evidence="2" key="1">
    <citation type="submission" date="2023-03" db="EMBL/GenBank/DDBJ databases">
        <title>Massive genome expansion in bonnet fungi (Mycena s.s.) driven by repeated elements and novel gene families across ecological guilds.</title>
        <authorList>
            <consortium name="Lawrence Berkeley National Laboratory"/>
            <person name="Harder C.B."/>
            <person name="Miyauchi S."/>
            <person name="Viragh M."/>
            <person name="Kuo A."/>
            <person name="Thoen E."/>
            <person name="Andreopoulos B."/>
            <person name="Lu D."/>
            <person name="Skrede I."/>
            <person name="Drula E."/>
            <person name="Henrissat B."/>
            <person name="Morin E."/>
            <person name="Kohler A."/>
            <person name="Barry K."/>
            <person name="LaButti K."/>
            <person name="Morin E."/>
            <person name="Salamov A."/>
            <person name="Lipzen A."/>
            <person name="Mereny Z."/>
            <person name="Hegedus B."/>
            <person name="Baldrian P."/>
            <person name="Stursova M."/>
            <person name="Weitz H."/>
            <person name="Taylor A."/>
            <person name="Grigoriev I.V."/>
            <person name="Nagy L.G."/>
            <person name="Martin F."/>
            <person name="Kauserud H."/>
        </authorList>
    </citation>
    <scope>NUCLEOTIDE SEQUENCE</scope>
    <source>
        <strain evidence="2">CBHHK173m</strain>
    </source>
</reference>
<evidence type="ECO:0000256" key="1">
    <source>
        <dbReference type="SAM" id="MobiDB-lite"/>
    </source>
</evidence>
<accession>A0AAD6XUL8</accession>